<proteinExistence type="predicted"/>
<accession>A0A1I7SYI9</accession>
<evidence type="ECO:0000313" key="1">
    <source>
        <dbReference type="Proteomes" id="UP000095282"/>
    </source>
</evidence>
<protein>
    <submittedName>
        <fullName evidence="2">Protein kinase domain-containing protein</fullName>
    </submittedName>
</protein>
<reference evidence="2" key="1">
    <citation type="submission" date="2016-11" db="UniProtKB">
        <authorList>
            <consortium name="WormBaseParasite"/>
        </authorList>
    </citation>
    <scope>IDENTIFICATION</scope>
</reference>
<name>A0A1I7SYI9_9PELO</name>
<dbReference type="AlphaFoldDB" id="A0A1I7SYI9"/>
<evidence type="ECO:0000313" key="2">
    <source>
        <dbReference type="WBParaSite" id="Csp11.Scaffold320.g801.t1"/>
    </source>
</evidence>
<organism evidence="1 2">
    <name type="scientific">Caenorhabditis tropicalis</name>
    <dbReference type="NCBI Taxonomy" id="1561998"/>
    <lineage>
        <taxon>Eukaryota</taxon>
        <taxon>Metazoa</taxon>
        <taxon>Ecdysozoa</taxon>
        <taxon>Nematoda</taxon>
        <taxon>Chromadorea</taxon>
        <taxon>Rhabditida</taxon>
        <taxon>Rhabditina</taxon>
        <taxon>Rhabditomorpha</taxon>
        <taxon>Rhabditoidea</taxon>
        <taxon>Rhabditidae</taxon>
        <taxon>Peloderinae</taxon>
        <taxon>Caenorhabditis</taxon>
    </lineage>
</organism>
<sequence>MDESDEFQRWSVGVMAYSCLYLVVLESGDVDVVRNILVNDAILDRPSERRKEVLCTEDGPPWQDDGPLLFK</sequence>
<keyword evidence="1" id="KW-1185">Reference proteome</keyword>
<dbReference type="WBParaSite" id="Csp11.Scaffold320.g801.t1">
    <property type="protein sequence ID" value="Csp11.Scaffold320.g801.t1"/>
    <property type="gene ID" value="Csp11.Scaffold320.g801"/>
</dbReference>
<dbReference type="Proteomes" id="UP000095282">
    <property type="component" value="Unplaced"/>
</dbReference>